<accession>D5BQX9</accession>
<evidence type="ECO:0000256" key="5">
    <source>
        <dbReference type="ARBA" id="ARBA00022692"/>
    </source>
</evidence>
<dbReference type="InterPro" id="IPR043429">
    <property type="entry name" value="ArtM/GltK/GlnP/TcyL/YhdX-like"/>
</dbReference>
<feature type="domain" description="ABC transmembrane type-1" evidence="10">
    <location>
        <begin position="90"/>
        <end position="383"/>
    </location>
</feature>
<organism evidence="11 12">
    <name type="scientific">Puniceispirillum marinum (strain IMCC1322)</name>
    <dbReference type="NCBI Taxonomy" id="488538"/>
    <lineage>
        <taxon>Bacteria</taxon>
        <taxon>Pseudomonadati</taxon>
        <taxon>Pseudomonadota</taxon>
        <taxon>Alphaproteobacteria</taxon>
        <taxon>Candidatus Puniceispirillales</taxon>
        <taxon>Candidatus Puniceispirillaceae</taxon>
        <taxon>Candidatus Puniceispirillum</taxon>
    </lineage>
</organism>
<comment type="subcellular location">
    <subcellularLocation>
        <location evidence="1">Cell inner membrane</location>
        <topology evidence="1">Multi-pass membrane protein</topology>
    </subcellularLocation>
    <subcellularLocation>
        <location evidence="9">Cell membrane</location>
        <topology evidence="9">Multi-pass membrane protein</topology>
    </subcellularLocation>
</comment>
<evidence type="ECO:0000313" key="12">
    <source>
        <dbReference type="Proteomes" id="UP000007460"/>
    </source>
</evidence>
<keyword evidence="8 9" id="KW-0472">Membrane</keyword>
<comment type="similarity">
    <text evidence="2">Belongs to the binding-protein-dependent transport system permease family. HisMQ subfamily.</text>
</comment>
<dbReference type="STRING" id="488538.SAR116_0450"/>
<feature type="transmembrane region" description="Helical" evidence="9">
    <location>
        <begin position="367"/>
        <end position="386"/>
    </location>
</feature>
<dbReference type="InterPro" id="IPR010065">
    <property type="entry name" value="AA_ABC_transptr_permease_3TM"/>
</dbReference>
<keyword evidence="6" id="KW-0029">Amino-acid transport</keyword>
<dbReference type="Gene3D" id="1.10.3720.10">
    <property type="entry name" value="MetI-like"/>
    <property type="match status" value="2"/>
</dbReference>
<dbReference type="OrthoDB" id="9808531at2"/>
<evidence type="ECO:0000256" key="4">
    <source>
        <dbReference type="ARBA" id="ARBA00022475"/>
    </source>
</evidence>
<keyword evidence="7 9" id="KW-1133">Transmembrane helix</keyword>
<feature type="transmembrane region" description="Helical" evidence="9">
    <location>
        <begin position="20"/>
        <end position="38"/>
    </location>
</feature>
<dbReference type="Pfam" id="PF00528">
    <property type="entry name" value="BPD_transp_1"/>
    <property type="match status" value="1"/>
</dbReference>
<dbReference type="InterPro" id="IPR035906">
    <property type="entry name" value="MetI-like_sf"/>
</dbReference>
<evidence type="ECO:0000256" key="2">
    <source>
        <dbReference type="ARBA" id="ARBA00010072"/>
    </source>
</evidence>
<dbReference type="PANTHER" id="PTHR30614">
    <property type="entry name" value="MEMBRANE COMPONENT OF AMINO ACID ABC TRANSPORTER"/>
    <property type="match status" value="1"/>
</dbReference>
<evidence type="ECO:0000259" key="10">
    <source>
        <dbReference type="PROSITE" id="PS50928"/>
    </source>
</evidence>
<evidence type="ECO:0000313" key="11">
    <source>
        <dbReference type="EMBL" id="ADE38693.1"/>
    </source>
</evidence>
<dbReference type="CDD" id="cd06261">
    <property type="entry name" value="TM_PBP2"/>
    <property type="match status" value="1"/>
</dbReference>
<dbReference type="eggNOG" id="COG4597">
    <property type="taxonomic scope" value="Bacteria"/>
</dbReference>
<dbReference type="EMBL" id="CP001751">
    <property type="protein sequence ID" value="ADE38693.1"/>
    <property type="molecule type" value="Genomic_DNA"/>
</dbReference>
<dbReference type="SUPFAM" id="SSF161098">
    <property type="entry name" value="MetI-like"/>
    <property type="match status" value="2"/>
</dbReference>
<feature type="transmembrane region" description="Helical" evidence="9">
    <location>
        <begin position="337"/>
        <end position="355"/>
    </location>
</feature>
<dbReference type="AlphaFoldDB" id="D5BQX9"/>
<evidence type="ECO:0000256" key="1">
    <source>
        <dbReference type="ARBA" id="ARBA00004429"/>
    </source>
</evidence>
<evidence type="ECO:0000256" key="9">
    <source>
        <dbReference type="RuleBase" id="RU363032"/>
    </source>
</evidence>
<proteinExistence type="inferred from homology"/>
<dbReference type="KEGG" id="apb:SAR116_0450"/>
<evidence type="ECO:0000256" key="6">
    <source>
        <dbReference type="ARBA" id="ARBA00022970"/>
    </source>
</evidence>
<keyword evidence="3 9" id="KW-0813">Transport</keyword>
<feature type="transmembrane region" description="Helical" evidence="9">
    <location>
        <begin position="186"/>
        <end position="205"/>
    </location>
</feature>
<sequence length="395" mass="43269">MHQNSTTDFSLRRLFYNQEVRSVAIQIITLAVICYLVFSIGQNVLVNLAAIGKDLSMNFLWVPAGYDITFQPFVDYGPTDTHFRAALVGLSNTLLVAVTGIILATILGFTLGVMRLSNNFLVSKLSQIFIDFTRNVPVLLHIFFIYGVIINLLPVPKKAEAISGVFYMTNRGIFAPAPTLEQGYEFVVGAFLIAVAGCFVLAKWAKNRQMKTGKIFPLFWTCLALIIALPVLTNMMIGGAIGVEVPKLKGFNFKGGLILRPEYVALWFALSYYTASFIAEIVRGGILAIHKGQKEAAHALGISPTRTLRLVIIPQALPLIIPPIASNYLNLTKNSSLAIAIGYFDIVATLGGISLMQTGKEVETMSLVLLTYLCLSLIISGAMNYLNHRVALKAR</sequence>
<dbReference type="Proteomes" id="UP000007460">
    <property type="component" value="Chromosome"/>
</dbReference>
<dbReference type="GO" id="GO:0043190">
    <property type="term" value="C:ATP-binding cassette (ABC) transporter complex"/>
    <property type="evidence" value="ECO:0007669"/>
    <property type="project" value="InterPro"/>
</dbReference>
<feature type="transmembrane region" description="Helical" evidence="9">
    <location>
        <begin position="135"/>
        <end position="153"/>
    </location>
</feature>
<dbReference type="PROSITE" id="PS50928">
    <property type="entry name" value="ABC_TM1"/>
    <property type="match status" value="1"/>
</dbReference>
<keyword evidence="5 9" id="KW-0812">Transmembrane</keyword>
<gene>
    <name evidence="11" type="ordered locus">SAR116_0450</name>
</gene>
<keyword evidence="4" id="KW-1003">Cell membrane</keyword>
<dbReference type="HOGENOM" id="CLU_019602_8_0_5"/>
<evidence type="ECO:0000256" key="3">
    <source>
        <dbReference type="ARBA" id="ARBA00022448"/>
    </source>
</evidence>
<dbReference type="PANTHER" id="PTHR30614:SF37">
    <property type="entry name" value="AMINO-ACID ABC TRANSPORTER PERMEASE PROTEIN YHDX-RELATED"/>
    <property type="match status" value="1"/>
</dbReference>
<dbReference type="GO" id="GO:0006865">
    <property type="term" value="P:amino acid transport"/>
    <property type="evidence" value="ECO:0007669"/>
    <property type="project" value="UniProtKB-KW"/>
</dbReference>
<feature type="transmembrane region" description="Helical" evidence="9">
    <location>
        <begin position="217"/>
        <end position="243"/>
    </location>
</feature>
<feature type="transmembrane region" description="Helical" evidence="9">
    <location>
        <begin position="263"/>
        <end position="286"/>
    </location>
</feature>
<feature type="transmembrane region" description="Helical" evidence="9">
    <location>
        <begin position="94"/>
        <end position="114"/>
    </location>
</feature>
<dbReference type="RefSeq" id="WP_013045323.1">
    <property type="nucleotide sequence ID" value="NC_014010.1"/>
</dbReference>
<name>D5BQX9_PUNMI</name>
<keyword evidence="12" id="KW-1185">Reference proteome</keyword>
<evidence type="ECO:0000256" key="8">
    <source>
        <dbReference type="ARBA" id="ARBA00023136"/>
    </source>
</evidence>
<protein>
    <submittedName>
        <fullName evidence="11">Glutamate/glutamine/aspartate/asparagine transport system permease protein</fullName>
    </submittedName>
</protein>
<dbReference type="GO" id="GO:0022857">
    <property type="term" value="F:transmembrane transporter activity"/>
    <property type="evidence" value="ECO:0007669"/>
    <property type="project" value="InterPro"/>
</dbReference>
<evidence type="ECO:0000256" key="7">
    <source>
        <dbReference type="ARBA" id="ARBA00022989"/>
    </source>
</evidence>
<reference evidence="11 12" key="1">
    <citation type="journal article" date="2010" name="J. Bacteriol.">
        <title>Complete genome sequence of "Candidatus Puniceispirillum marinum" IMCC1322, a representative of the SAR116 clade in the Alphaproteobacteria.</title>
        <authorList>
            <person name="Oh H.M."/>
            <person name="Kwon K.K."/>
            <person name="Kang I."/>
            <person name="Kang S.G."/>
            <person name="Lee J.H."/>
            <person name="Kim S.J."/>
            <person name="Cho J.C."/>
        </authorList>
    </citation>
    <scope>NUCLEOTIDE SEQUENCE [LARGE SCALE GENOMIC DNA]</scope>
    <source>
        <strain evidence="11 12">IMCC1322</strain>
    </source>
</reference>
<dbReference type="NCBIfam" id="TIGR01726">
    <property type="entry name" value="HEQRo_perm_3TM"/>
    <property type="match status" value="1"/>
</dbReference>
<dbReference type="InterPro" id="IPR000515">
    <property type="entry name" value="MetI-like"/>
</dbReference>